<dbReference type="AlphaFoldDB" id="A0A4R3HWR4"/>
<organism evidence="8 9">
    <name type="scientific">Reinekea marinisedimentorum</name>
    <dbReference type="NCBI Taxonomy" id="230495"/>
    <lineage>
        <taxon>Bacteria</taxon>
        <taxon>Pseudomonadati</taxon>
        <taxon>Pseudomonadota</taxon>
        <taxon>Gammaproteobacteria</taxon>
        <taxon>Oceanospirillales</taxon>
        <taxon>Saccharospirillaceae</taxon>
        <taxon>Reinekea</taxon>
    </lineage>
</organism>
<evidence type="ECO:0000256" key="1">
    <source>
        <dbReference type="ARBA" id="ARBA00001966"/>
    </source>
</evidence>
<dbReference type="InterPro" id="IPR007197">
    <property type="entry name" value="rSAM"/>
</dbReference>
<evidence type="ECO:0000256" key="3">
    <source>
        <dbReference type="ARBA" id="ARBA00022691"/>
    </source>
</evidence>
<dbReference type="SFLD" id="SFLDG01387">
    <property type="entry name" value="BtrN-like_SPASM_domain_contain"/>
    <property type="match status" value="1"/>
</dbReference>
<dbReference type="Proteomes" id="UP000295793">
    <property type="component" value="Unassembled WGS sequence"/>
</dbReference>
<dbReference type="GO" id="GO:0051536">
    <property type="term" value="F:iron-sulfur cluster binding"/>
    <property type="evidence" value="ECO:0007669"/>
    <property type="project" value="UniProtKB-KW"/>
</dbReference>
<evidence type="ECO:0000313" key="8">
    <source>
        <dbReference type="EMBL" id="TCS36701.1"/>
    </source>
</evidence>
<evidence type="ECO:0000313" key="9">
    <source>
        <dbReference type="Proteomes" id="UP000295793"/>
    </source>
</evidence>
<evidence type="ECO:0000256" key="2">
    <source>
        <dbReference type="ARBA" id="ARBA00022485"/>
    </source>
</evidence>
<sequence>MFRKVRLEATPICQLNCPSCSTAKGQNTKFLGKGFLSAMDFQRFVSLNPELEFIELSNYGEIFLNRDLSEIVSIAHSNGVKLTAMNGVNLNSVKGGILEDLVKYGFSEMLVSIDGASNETYEIYRRRGNFDKVIENIKKINFYKTKYNSQFPMLHWQFVVFGHNEHELPLAKKMAKDLDMNFIPKKSWDEVFSPIKNPQFVREQTNWQYATRTEEAELNKMDEKYYACRQLWSNPQINWDGRVLGCCCNIWNDFGVNAFTAPLNEILKGGNIGYARDMLTGKAPSKREIPCYNCKKYKLMEKTGSYLEV</sequence>
<dbReference type="SFLD" id="SFLDG01067">
    <property type="entry name" value="SPASM/twitch_domain_containing"/>
    <property type="match status" value="1"/>
</dbReference>
<dbReference type="InterPro" id="IPR013785">
    <property type="entry name" value="Aldolase_TIM"/>
</dbReference>
<dbReference type="RefSeq" id="WP_132703741.1">
    <property type="nucleotide sequence ID" value="NZ_SLZR01000023.1"/>
</dbReference>
<dbReference type="SUPFAM" id="SSF102114">
    <property type="entry name" value="Radical SAM enzymes"/>
    <property type="match status" value="1"/>
</dbReference>
<dbReference type="Gene3D" id="3.20.20.70">
    <property type="entry name" value="Aldolase class I"/>
    <property type="match status" value="1"/>
</dbReference>
<feature type="domain" description="Radical SAM core" evidence="7">
    <location>
        <begin position="9"/>
        <end position="141"/>
    </location>
</feature>
<dbReference type="EMBL" id="SLZR01000023">
    <property type="protein sequence ID" value="TCS36701.1"/>
    <property type="molecule type" value="Genomic_DNA"/>
</dbReference>
<evidence type="ECO:0000256" key="6">
    <source>
        <dbReference type="ARBA" id="ARBA00023014"/>
    </source>
</evidence>
<dbReference type="CDD" id="cd21109">
    <property type="entry name" value="SPASM"/>
    <property type="match status" value="1"/>
</dbReference>
<protein>
    <submittedName>
        <fullName evidence="8">MoaA/NifB/PqqE/SkfB family radical SAM enzyme</fullName>
    </submittedName>
</protein>
<keyword evidence="5" id="KW-0408">Iron</keyword>
<evidence type="ECO:0000256" key="5">
    <source>
        <dbReference type="ARBA" id="ARBA00023004"/>
    </source>
</evidence>
<comment type="caution">
    <text evidence="8">The sequence shown here is derived from an EMBL/GenBank/DDBJ whole genome shotgun (WGS) entry which is preliminary data.</text>
</comment>
<dbReference type="InterPro" id="IPR058240">
    <property type="entry name" value="rSAM_sf"/>
</dbReference>
<evidence type="ECO:0000259" key="7">
    <source>
        <dbReference type="Pfam" id="PF04055"/>
    </source>
</evidence>
<keyword evidence="6" id="KW-0411">Iron-sulfur</keyword>
<evidence type="ECO:0000256" key="4">
    <source>
        <dbReference type="ARBA" id="ARBA00022723"/>
    </source>
</evidence>
<dbReference type="OrthoDB" id="9810775at2"/>
<dbReference type="SFLD" id="SFLDS00029">
    <property type="entry name" value="Radical_SAM"/>
    <property type="match status" value="1"/>
</dbReference>
<dbReference type="InterPro" id="IPR050377">
    <property type="entry name" value="Radical_SAM_PqqE_MftC-like"/>
</dbReference>
<dbReference type="PANTHER" id="PTHR11228:SF7">
    <property type="entry name" value="PQQA PEPTIDE CYCLASE"/>
    <property type="match status" value="1"/>
</dbReference>
<dbReference type="InterPro" id="IPR034391">
    <property type="entry name" value="AdoMet-like_SPASM_containing"/>
</dbReference>
<comment type="cofactor">
    <cofactor evidence="1">
        <name>[4Fe-4S] cluster</name>
        <dbReference type="ChEBI" id="CHEBI:49883"/>
    </cofactor>
</comment>
<reference evidence="8 9" key="1">
    <citation type="submission" date="2019-03" db="EMBL/GenBank/DDBJ databases">
        <title>Genomic Encyclopedia of Archaeal and Bacterial Type Strains, Phase II (KMG-II): from individual species to whole genera.</title>
        <authorList>
            <person name="Goeker M."/>
        </authorList>
    </citation>
    <scope>NUCLEOTIDE SEQUENCE [LARGE SCALE GENOMIC DNA]</scope>
    <source>
        <strain evidence="8 9">DSM 15388</strain>
    </source>
</reference>
<keyword evidence="9" id="KW-1185">Reference proteome</keyword>
<dbReference type="CDD" id="cd01335">
    <property type="entry name" value="Radical_SAM"/>
    <property type="match status" value="1"/>
</dbReference>
<keyword evidence="3" id="KW-0949">S-adenosyl-L-methionine</keyword>
<keyword evidence="2" id="KW-0004">4Fe-4S</keyword>
<dbReference type="PANTHER" id="PTHR11228">
    <property type="entry name" value="RADICAL SAM DOMAIN PROTEIN"/>
    <property type="match status" value="1"/>
</dbReference>
<gene>
    <name evidence="8" type="ORF">BCF53_12323</name>
</gene>
<dbReference type="GO" id="GO:0003824">
    <property type="term" value="F:catalytic activity"/>
    <property type="evidence" value="ECO:0007669"/>
    <property type="project" value="InterPro"/>
</dbReference>
<keyword evidence="4" id="KW-0479">Metal-binding</keyword>
<dbReference type="Pfam" id="PF04055">
    <property type="entry name" value="Radical_SAM"/>
    <property type="match status" value="1"/>
</dbReference>
<dbReference type="GO" id="GO:0046872">
    <property type="term" value="F:metal ion binding"/>
    <property type="evidence" value="ECO:0007669"/>
    <property type="project" value="UniProtKB-KW"/>
</dbReference>
<proteinExistence type="predicted"/>
<accession>A0A4R3HWR4</accession>
<name>A0A4R3HWR4_9GAMM</name>